<keyword evidence="5" id="KW-1185">Reference proteome</keyword>
<reference evidence="5" key="1">
    <citation type="submission" date="2018-12" db="EMBL/GenBank/DDBJ databases">
        <title>Tengunoibacter tsumagoiensis gen. nov., sp. nov., Dictyobacter kobayashii sp. nov., D. alpinus sp. nov., and D. joshuensis sp. nov. and description of Dictyobacteraceae fam. nov. within the order Ktedonobacterales isolated from Tengu-no-mugimeshi.</title>
        <authorList>
            <person name="Wang C.M."/>
            <person name="Zheng Y."/>
            <person name="Sakai Y."/>
            <person name="Toyoda A."/>
            <person name="Minakuchi Y."/>
            <person name="Abe K."/>
            <person name="Yokota A."/>
            <person name="Yabe S."/>
        </authorList>
    </citation>
    <scope>NUCLEOTIDE SEQUENCE [LARGE SCALE GENOMIC DNA]</scope>
    <source>
        <strain evidence="5">Uno3</strain>
    </source>
</reference>
<dbReference type="PANTHER" id="PTHR34580">
    <property type="match status" value="1"/>
</dbReference>
<name>A0A402AAW5_9CHLR</name>
<dbReference type="PIRSF" id="PIRSF016838">
    <property type="entry name" value="PafC"/>
    <property type="match status" value="1"/>
</dbReference>
<dbReference type="InterPro" id="IPR013196">
    <property type="entry name" value="HTH_11"/>
</dbReference>
<keyword evidence="2" id="KW-0804">Transcription</keyword>
<organism evidence="4 5">
    <name type="scientific">Tengunoibacter tsumagoiensis</name>
    <dbReference type="NCBI Taxonomy" id="2014871"/>
    <lineage>
        <taxon>Bacteria</taxon>
        <taxon>Bacillati</taxon>
        <taxon>Chloroflexota</taxon>
        <taxon>Ktedonobacteria</taxon>
        <taxon>Ktedonobacterales</taxon>
        <taxon>Dictyobacteraceae</taxon>
        <taxon>Tengunoibacter</taxon>
    </lineage>
</organism>
<dbReference type="AlphaFoldDB" id="A0A402AAW5"/>
<dbReference type="GO" id="GO:0003700">
    <property type="term" value="F:DNA-binding transcription factor activity"/>
    <property type="evidence" value="ECO:0007669"/>
    <property type="project" value="InterPro"/>
</dbReference>
<dbReference type="PROSITE" id="PS52050">
    <property type="entry name" value="WYL"/>
    <property type="match status" value="1"/>
</dbReference>
<dbReference type="SUPFAM" id="SSF46785">
    <property type="entry name" value="Winged helix' DNA-binding domain"/>
    <property type="match status" value="1"/>
</dbReference>
<protein>
    <submittedName>
        <fullName evidence="4">Transcriptional regulator</fullName>
    </submittedName>
</protein>
<dbReference type="Pfam" id="PF25583">
    <property type="entry name" value="WCX"/>
    <property type="match status" value="1"/>
</dbReference>
<dbReference type="EMBL" id="BIFR01000002">
    <property type="protein sequence ID" value="GCE16095.1"/>
    <property type="molecule type" value="Genomic_DNA"/>
</dbReference>
<sequence length="373" mass="42197">MQPYLTPKKSRKPYPYGQFNSCFLLLRLIIIEHMQKTERLVAITLLLQARGKMTAQRLAEILGVSTRTIYRDVIALSLAHVPVSMEYGPGGGYYLPDDYHLESAIFTREEAISLILSTDMSGTYNLFGGDGDLQRALMKLESVLSDDYRKDVNAARERLLYDTSAWRDSNNHTSGTHLETLRTAVLGANQLEILYPYHACTETSPGAIIWRRVEPYGLVFQSISRRYARTGRWYLVAFCLGCQAFHTFRVGYIEQVYVRSEEVTPRPNFNLRAYWCEACKQLERTRPPLNLVLRVSPAARYGLKGNTMVLKEEHDGSVIVRVETESSEEAVAYALSLGPDAIVVSPEQIREAVAANAQAIVDMYKPCRHSHCS</sequence>
<proteinExistence type="predicted"/>
<gene>
    <name evidence="4" type="ORF">KTT_59540</name>
</gene>
<dbReference type="InterPro" id="IPR001034">
    <property type="entry name" value="DeoR_HTH"/>
</dbReference>
<dbReference type="PANTHER" id="PTHR34580:SF1">
    <property type="entry name" value="PROTEIN PAFC"/>
    <property type="match status" value="1"/>
</dbReference>
<dbReference type="Gene3D" id="1.10.10.10">
    <property type="entry name" value="Winged helix-like DNA-binding domain superfamily/Winged helix DNA-binding domain"/>
    <property type="match status" value="1"/>
</dbReference>
<accession>A0A402AAW5</accession>
<keyword evidence="1" id="KW-0805">Transcription regulation</keyword>
<dbReference type="InterPro" id="IPR026881">
    <property type="entry name" value="WYL_dom"/>
</dbReference>
<dbReference type="Pfam" id="PF08279">
    <property type="entry name" value="HTH_11"/>
    <property type="match status" value="1"/>
</dbReference>
<dbReference type="InterPro" id="IPR057727">
    <property type="entry name" value="WCX_dom"/>
</dbReference>
<comment type="caution">
    <text evidence="4">The sequence shown here is derived from an EMBL/GenBank/DDBJ whole genome shotgun (WGS) entry which is preliminary data.</text>
</comment>
<evidence type="ECO:0000259" key="3">
    <source>
        <dbReference type="PROSITE" id="PS51000"/>
    </source>
</evidence>
<evidence type="ECO:0000256" key="1">
    <source>
        <dbReference type="ARBA" id="ARBA00023015"/>
    </source>
</evidence>
<dbReference type="Proteomes" id="UP000287352">
    <property type="component" value="Unassembled WGS sequence"/>
</dbReference>
<dbReference type="InterPro" id="IPR051534">
    <property type="entry name" value="CBASS_pafABC_assoc_protein"/>
</dbReference>
<dbReference type="InterPro" id="IPR028349">
    <property type="entry name" value="PafC-like"/>
</dbReference>
<dbReference type="InterPro" id="IPR036388">
    <property type="entry name" value="WH-like_DNA-bd_sf"/>
</dbReference>
<evidence type="ECO:0000313" key="4">
    <source>
        <dbReference type="EMBL" id="GCE16095.1"/>
    </source>
</evidence>
<evidence type="ECO:0000256" key="2">
    <source>
        <dbReference type="ARBA" id="ARBA00023163"/>
    </source>
</evidence>
<feature type="domain" description="HTH deoR-type" evidence="3">
    <location>
        <begin position="36"/>
        <end position="94"/>
    </location>
</feature>
<dbReference type="InterPro" id="IPR036390">
    <property type="entry name" value="WH_DNA-bd_sf"/>
</dbReference>
<dbReference type="PROSITE" id="PS51000">
    <property type="entry name" value="HTH_DEOR_2"/>
    <property type="match status" value="1"/>
</dbReference>
<dbReference type="Pfam" id="PF13280">
    <property type="entry name" value="WYL"/>
    <property type="match status" value="1"/>
</dbReference>
<evidence type="ECO:0000313" key="5">
    <source>
        <dbReference type="Proteomes" id="UP000287352"/>
    </source>
</evidence>